<evidence type="ECO:0000256" key="5">
    <source>
        <dbReference type="ARBA" id="ARBA00025599"/>
    </source>
</evidence>
<sequence>MAAIKNSVGYLAELRSLVEHEDVLKKYGYTTQQLSEEELLLKRRCIGCNKTLSQLGAKASKAKLTERQPKTTGNADSRAAGSTPPRRQSTIVSLVPTSSMGVAEATESPSTEEPQDVNKFRCKYHVGAVVNRYWTCCSQHVSAKPCGGADAHVTGNQALHELAALYQLHATPIPVGSPWHSDIRDAVAIDCEMGTAKSGDSELIRVTVVDYFSGKVLVDSLVNPDVPMEHLNTRYSGVSWADLSKAKRKGTCLRGKDQARLRVWNFVGPQTIVVGHATFNDLRALRWIHANVVDSQIIASKAKKTKDDEKRAEKERVMKEPHIGGIAMEDSQPQDQASGQALLPSGLTNMLGVSKQAISQGNTPKPKKAKGSGDLSLKTLIKKRVGRDIQTGGRAGHDSLEDAIAARDLVHWHVTHPNFEWE</sequence>
<dbReference type="EMBL" id="KZ678132">
    <property type="protein sequence ID" value="PSN69728.1"/>
    <property type="molecule type" value="Genomic_DNA"/>
</dbReference>
<evidence type="ECO:0000256" key="4">
    <source>
        <dbReference type="ARBA" id="ARBA00022839"/>
    </source>
</evidence>
<dbReference type="PANTHER" id="PTHR12801">
    <property type="entry name" value="RNA EXONUCLEASE REXO1 / RECO3 FAMILY MEMBER-RELATED"/>
    <property type="match status" value="1"/>
</dbReference>
<evidence type="ECO:0000256" key="1">
    <source>
        <dbReference type="ARBA" id="ARBA00022552"/>
    </source>
</evidence>
<reference evidence="8 9" key="1">
    <citation type="journal article" date="2018" name="Front. Microbiol.">
        <title>Genome-Wide Analysis of Corynespora cassiicola Leaf Fall Disease Putative Effectors.</title>
        <authorList>
            <person name="Lopez D."/>
            <person name="Ribeiro S."/>
            <person name="Label P."/>
            <person name="Fumanal B."/>
            <person name="Venisse J.S."/>
            <person name="Kohler A."/>
            <person name="de Oliveira R.R."/>
            <person name="Labutti K."/>
            <person name="Lipzen A."/>
            <person name="Lail K."/>
            <person name="Bauer D."/>
            <person name="Ohm R.A."/>
            <person name="Barry K.W."/>
            <person name="Spatafora J."/>
            <person name="Grigoriev I.V."/>
            <person name="Martin F.M."/>
            <person name="Pujade-Renaud V."/>
        </authorList>
    </citation>
    <scope>NUCLEOTIDE SEQUENCE [LARGE SCALE GENOMIC DNA]</scope>
    <source>
        <strain evidence="8 9">Philippines</strain>
    </source>
</reference>
<dbReference type="InterPro" id="IPR047021">
    <property type="entry name" value="REXO1/3/4-like"/>
</dbReference>
<evidence type="ECO:0000313" key="9">
    <source>
        <dbReference type="Proteomes" id="UP000240883"/>
    </source>
</evidence>
<dbReference type="PANTHER" id="PTHR12801:SF45">
    <property type="entry name" value="RNA EXONUCLEASE 4"/>
    <property type="match status" value="1"/>
</dbReference>
<dbReference type="Gene3D" id="3.30.420.10">
    <property type="entry name" value="Ribonuclease H-like superfamily/Ribonuclease H"/>
    <property type="match status" value="1"/>
</dbReference>
<name>A0A2T2NXA8_CORCC</name>
<dbReference type="AlphaFoldDB" id="A0A2T2NXA8"/>
<dbReference type="GO" id="GO:0005634">
    <property type="term" value="C:nucleus"/>
    <property type="evidence" value="ECO:0007669"/>
    <property type="project" value="TreeGrafter"/>
</dbReference>
<evidence type="ECO:0000313" key="8">
    <source>
        <dbReference type="EMBL" id="PSN69728.1"/>
    </source>
</evidence>
<accession>A0A2T2NXA8</accession>
<evidence type="ECO:0000256" key="6">
    <source>
        <dbReference type="SAM" id="MobiDB-lite"/>
    </source>
</evidence>
<dbReference type="STRING" id="1448308.A0A2T2NXA8"/>
<comment type="function">
    <text evidence="5">Exoribonuclease involved in ribosome biosynthesis. Involved in the processing of ITS1, the internal transcribed spacer localized between the 18S and 5.8S rRNAs.</text>
</comment>
<evidence type="ECO:0000256" key="2">
    <source>
        <dbReference type="ARBA" id="ARBA00022722"/>
    </source>
</evidence>
<feature type="region of interest" description="Disordered" evidence="6">
    <location>
        <begin position="59"/>
        <end position="89"/>
    </location>
</feature>
<proteinExistence type="predicted"/>
<dbReference type="InterPro" id="IPR012337">
    <property type="entry name" value="RNaseH-like_sf"/>
</dbReference>
<dbReference type="OrthoDB" id="16516at2759"/>
<evidence type="ECO:0000256" key="3">
    <source>
        <dbReference type="ARBA" id="ARBA00022801"/>
    </source>
</evidence>
<keyword evidence="4" id="KW-0269">Exonuclease</keyword>
<dbReference type="CDD" id="cd06137">
    <property type="entry name" value="DEDDh_RNase"/>
    <property type="match status" value="1"/>
</dbReference>
<keyword evidence="1" id="KW-0698">rRNA processing</keyword>
<dbReference type="InterPro" id="IPR013520">
    <property type="entry name" value="Ribonucl_H"/>
</dbReference>
<keyword evidence="3" id="KW-0378">Hydrolase</keyword>
<dbReference type="InterPro" id="IPR036397">
    <property type="entry name" value="RNaseH_sf"/>
</dbReference>
<dbReference type="GO" id="GO:0000027">
    <property type="term" value="P:ribosomal large subunit assembly"/>
    <property type="evidence" value="ECO:0007669"/>
    <property type="project" value="TreeGrafter"/>
</dbReference>
<organism evidence="8 9">
    <name type="scientific">Corynespora cassiicola Philippines</name>
    <dbReference type="NCBI Taxonomy" id="1448308"/>
    <lineage>
        <taxon>Eukaryota</taxon>
        <taxon>Fungi</taxon>
        <taxon>Dikarya</taxon>
        <taxon>Ascomycota</taxon>
        <taxon>Pezizomycotina</taxon>
        <taxon>Dothideomycetes</taxon>
        <taxon>Pleosporomycetidae</taxon>
        <taxon>Pleosporales</taxon>
        <taxon>Corynesporascaceae</taxon>
        <taxon>Corynespora</taxon>
    </lineage>
</organism>
<keyword evidence="2" id="KW-0540">Nuclease</keyword>
<dbReference type="SUPFAM" id="SSF53098">
    <property type="entry name" value="Ribonuclease H-like"/>
    <property type="match status" value="1"/>
</dbReference>
<dbReference type="GO" id="GO:0006364">
    <property type="term" value="P:rRNA processing"/>
    <property type="evidence" value="ECO:0007669"/>
    <property type="project" value="UniProtKB-KW"/>
</dbReference>
<dbReference type="Proteomes" id="UP000240883">
    <property type="component" value="Unassembled WGS sequence"/>
</dbReference>
<keyword evidence="9" id="KW-1185">Reference proteome</keyword>
<dbReference type="GO" id="GO:0004527">
    <property type="term" value="F:exonuclease activity"/>
    <property type="evidence" value="ECO:0007669"/>
    <property type="project" value="UniProtKB-KW"/>
</dbReference>
<dbReference type="SMART" id="SM00479">
    <property type="entry name" value="EXOIII"/>
    <property type="match status" value="1"/>
</dbReference>
<evidence type="ECO:0000259" key="7">
    <source>
        <dbReference type="SMART" id="SM00479"/>
    </source>
</evidence>
<dbReference type="GO" id="GO:0003676">
    <property type="term" value="F:nucleic acid binding"/>
    <property type="evidence" value="ECO:0007669"/>
    <property type="project" value="InterPro"/>
</dbReference>
<gene>
    <name evidence="8" type="ORF">BS50DRAFT_608518</name>
</gene>
<protein>
    <recommendedName>
        <fullName evidence="7">Exonuclease domain-containing protein</fullName>
    </recommendedName>
</protein>
<feature type="domain" description="Exonuclease" evidence="7">
    <location>
        <begin position="185"/>
        <end position="419"/>
    </location>
</feature>